<dbReference type="InterPro" id="IPR003918">
    <property type="entry name" value="NADH_UbQ_OxRdtase"/>
</dbReference>
<keyword evidence="7" id="KW-0813">Transport</keyword>
<dbReference type="GO" id="GO:0042773">
    <property type="term" value="P:ATP synthesis coupled electron transport"/>
    <property type="evidence" value="ECO:0007669"/>
    <property type="project" value="InterPro"/>
</dbReference>
<sequence>MIASLLIIPLIGCLLLLPIEDNSTIARNKMKKIALSISLLNLMVSIFMWIEFDANTTEYQFVYEFKQLSFCHLNVGIDGTSLYFVLLTTFITPLCLLSNWEDISLPPLREGGKMKYFLISFLILETLQIAVFVVLDLLLFYIFFESVLIPLFIIILTWGASFSRIRAAYLLFLYTLFGSLFMLLAIMAILYFVGSTDFQLISLSEISLESQKWLWLAFFLAFAIKTPIWPLNTWLIKAHVEAPLAGSIILAGTILKLATYGYLRVLISILPDATNYFMPLVQAISVLSLIYASLATIRQNDTKAVIAYSSVAHMAVVMLGLFSNTIQGIEGAVLLSLAHGFVSPALFVCCGGIIYNRTHSRVIVYHRGLAYYMPVFTLFFLIFTLFNTGIPLSLNFAGEIMSLMGTWFRSPLVAALGATGIVLSACYSIFFYNRISYGSYSPYLSPLKDIDRREFILLISLLIPTLILGIFPNFILTSLHSSVPYFLYSL</sequence>
<evidence type="ECO:0000259" key="8">
    <source>
        <dbReference type="Pfam" id="PF00361"/>
    </source>
</evidence>
<comment type="catalytic activity">
    <reaction evidence="7">
        <text>a ubiquinone + NADH + 5 H(+)(in) = a ubiquinol + NAD(+) + 4 H(+)(out)</text>
        <dbReference type="Rhea" id="RHEA:29091"/>
        <dbReference type="Rhea" id="RHEA-COMP:9565"/>
        <dbReference type="Rhea" id="RHEA-COMP:9566"/>
        <dbReference type="ChEBI" id="CHEBI:15378"/>
        <dbReference type="ChEBI" id="CHEBI:16389"/>
        <dbReference type="ChEBI" id="CHEBI:17976"/>
        <dbReference type="ChEBI" id="CHEBI:57540"/>
        <dbReference type="ChEBI" id="CHEBI:57945"/>
        <dbReference type="EC" id="7.1.1.2"/>
    </reaction>
</comment>
<feature type="transmembrane region" description="Helical" evidence="7">
    <location>
        <begin position="276"/>
        <end position="294"/>
    </location>
</feature>
<comment type="similarity">
    <text evidence="3 7">Belongs to the complex I subunit 4 family.</text>
</comment>
<geneLocation type="mitochondrion" evidence="9"/>
<keyword evidence="7" id="KW-0520">NAD</keyword>
<dbReference type="NCBIfam" id="TIGR01972">
    <property type="entry name" value="NDH_I_M"/>
    <property type="match status" value="1"/>
</dbReference>
<comment type="function">
    <text evidence="1">Core subunit of the mitochondrial membrane respiratory chain NADH dehydrogenase (Complex I) that is believed to belong to the minimal assembly required for catalysis. Complex I functions in the transfer of electrons from NADH to the respiratory chain. The immediate electron acceptor for the enzyme is believed to be ubiquinone.</text>
</comment>
<keyword evidence="5 7" id="KW-1133">Transmembrane helix</keyword>
<name>A0A649UBC7_9AGAM</name>
<feature type="transmembrane region" description="Helical" evidence="7">
    <location>
        <begin position="248"/>
        <end position="270"/>
    </location>
</feature>
<keyword evidence="6 7" id="KW-0472">Membrane</keyword>
<keyword evidence="7 9" id="KW-0496">Mitochondrion</keyword>
<evidence type="ECO:0000256" key="6">
    <source>
        <dbReference type="ARBA" id="ARBA00023136"/>
    </source>
</evidence>
<dbReference type="GO" id="GO:0048039">
    <property type="term" value="F:ubiquinone binding"/>
    <property type="evidence" value="ECO:0007669"/>
    <property type="project" value="TreeGrafter"/>
</dbReference>
<feature type="transmembrane region" description="Helical" evidence="7">
    <location>
        <begin position="82"/>
        <end position="100"/>
    </location>
</feature>
<keyword evidence="4 7" id="KW-0812">Transmembrane</keyword>
<feature type="transmembrane region" description="Helical" evidence="7">
    <location>
        <begin position="141"/>
        <end position="160"/>
    </location>
</feature>
<dbReference type="GO" id="GO:0008137">
    <property type="term" value="F:NADH dehydrogenase (ubiquinone) activity"/>
    <property type="evidence" value="ECO:0007669"/>
    <property type="project" value="UniProtKB-UniRule"/>
</dbReference>
<dbReference type="GO" id="GO:0003954">
    <property type="term" value="F:NADH dehydrogenase activity"/>
    <property type="evidence" value="ECO:0007669"/>
    <property type="project" value="TreeGrafter"/>
</dbReference>
<dbReference type="PRINTS" id="PR01437">
    <property type="entry name" value="NUOXDRDTASE4"/>
</dbReference>
<organism evidence="9">
    <name type="scientific">Turbinellus floccosus</name>
    <dbReference type="NCBI Taxonomy" id="288723"/>
    <lineage>
        <taxon>Eukaryota</taxon>
        <taxon>Fungi</taxon>
        <taxon>Dikarya</taxon>
        <taxon>Basidiomycota</taxon>
        <taxon>Agaricomycotina</taxon>
        <taxon>Agaricomycetes</taxon>
        <taxon>Phallomycetidae</taxon>
        <taxon>Gomphales</taxon>
        <taxon>Gomphaceae</taxon>
        <taxon>Turbinellus</taxon>
    </lineage>
</organism>
<evidence type="ECO:0000256" key="4">
    <source>
        <dbReference type="ARBA" id="ARBA00022692"/>
    </source>
</evidence>
<accession>A0A649UBC7</accession>
<feature type="transmembrane region" description="Helical" evidence="7">
    <location>
        <begin position="332"/>
        <end position="356"/>
    </location>
</feature>
<dbReference type="Pfam" id="PF00361">
    <property type="entry name" value="Proton_antipo_M"/>
    <property type="match status" value="1"/>
</dbReference>
<comment type="function">
    <text evidence="7">Core subunit of the mitochondrial membrane respiratory chain NADH dehydrogenase (Complex I) which catalyzes electron transfer from NADH through the respiratory chain, using ubiquinone as an electron acceptor. Essential for the catalytic activity and assembly of complex I.</text>
</comment>
<dbReference type="PANTHER" id="PTHR43507:SF1">
    <property type="entry name" value="NADH-UBIQUINONE OXIDOREDUCTASE CHAIN 4"/>
    <property type="match status" value="1"/>
</dbReference>
<protein>
    <recommendedName>
        <fullName evidence="7">NADH-ubiquinone oxidoreductase chain 4</fullName>
        <ecNumber evidence="7">7.1.1.2</ecNumber>
    </recommendedName>
</protein>
<evidence type="ECO:0000313" key="9">
    <source>
        <dbReference type="EMBL" id="QGI24486.1"/>
    </source>
</evidence>
<evidence type="ECO:0000256" key="5">
    <source>
        <dbReference type="ARBA" id="ARBA00022989"/>
    </source>
</evidence>
<feature type="transmembrane region" description="Helical" evidence="7">
    <location>
        <begin position="213"/>
        <end position="236"/>
    </location>
</feature>
<feature type="transmembrane region" description="Helical" evidence="7">
    <location>
        <begin position="306"/>
        <end position="326"/>
    </location>
</feature>
<evidence type="ECO:0000256" key="1">
    <source>
        <dbReference type="ARBA" id="ARBA00003257"/>
    </source>
</evidence>
<feature type="transmembrane region" description="Helical" evidence="7">
    <location>
        <begin position="167"/>
        <end position="193"/>
    </location>
</feature>
<dbReference type="GO" id="GO:0015990">
    <property type="term" value="P:electron transport coupled proton transport"/>
    <property type="evidence" value="ECO:0007669"/>
    <property type="project" value="TreeGrafter"/>
</dbReference>
<feature type="domain" description="NADH:quinone oxidoreductase/Mrp antiporter transmembrane" evidence="8">
    <location>
        <begin position="136"/>
        <end position="421"/>
    </location>
</feature>
<feature type="transmembrane region" description="Helical" evidence="7">
    <location>
        <begin position="368"/>
        <end position="392"/>
    </location>
</feature>
<reference evidence="9" key="1">
    <citation type="journal article" date="2021" name="Appl. Microbiol. Biotechnol.">
        <title>Panorama of intron dynamics and gene rearrangements in the phylum Basidiomycota as revealed by the complete mitochondrial genome of Turbinellus floccosus.</title>
        <authorList>
            <person name="Cheng J."/>
            <person name="Luo Q."/>
            <person name="Ren Y."/>
            <person name="Luo Z."/>
            <person name="Liao W."/>
            <person name="Wang X."/>
            <person name="Li Q."/>
        </authorList>
    </citation>
    <scope>NUCLEOTIDE SEQUENCE</scope>
</reference>
<feature type="transmembrane region" description="Helical" evidence="7">
    <location>
        <begin position="455"/>
        <end position="476"/>
    </location>
</feature>
<evidence type="ECO:0000256" key="2">
    <source>
        <dbReference type="ARBA" id="ARBA00004141"/>
    </source>
</evidence>
<comment type="subcellular location">
    <subcellularLocation>
        <location evidence="2">Membrane</location>
        <topology evidence="2">Multi-pass membrane protein</topology>
    </subcellularLocation>
    <subcellularLocation>
        <location evidence="7">Mitochondrion membrane</location>
        <topology evidence="7">Multi-pass membrane protein</topology>
    </subcellularLocation>
</comment>
<feature type="transmembrane region" description="Helical" evidence="7">
    <location>
        <begin position="116"/>
        <end position="135"/>
    </location>
</feature>
<proteinExistence type="inferred from homology"/>
<dbReference type="EC" id="7.1.1.2" evidence="7"/>
<dbReference type="GeneID" id="42438769"/>
<feature type="transmembrane region" description="Helical" evidence="7">
    <location>
        <begin position="6"/>
        <end position="26"/>
    </location>
</feature>
<gene>
    <name evidence="9" type="primary">nad4</name>
</gene>
<keyword evidence="7" id="KW-0679">Respiratory chain</keyword>
<dbReference type="RefSeq" id="YP_009711090.1">
    <property type="nucleotide sequence ID" value="NC_045218.1"/>
</dbReference>
<dbReference type="AlphaFoldDB" id="A0A649UBC7"/>
<keyword evidence="7" id="KW-0830">Ubiquinone</keyword>
<dbReference type="GO" id="GO:0031966">
    <property type="term" value="C:mitochondrial membrane"/>
    <property type="evidence" value="ECO:0007669"/>
    <property type="project" value="UniProtKB-SubCell"/>
</dbReference>
<dbReference type="EMBL" id="MN623377">
    <property type="protein sequence ID" value="QGI24486.1"/>
    <property type="molecule type" value="Genomic_DNA"/>
</dbReference>
<feature type="transmembrane region" description="Helical" evidence="7">
    <location>
        <begin position="33"/>
        <end position="50"/>
    </location>
</feature>
<feature type="transmembrane region" description="Helical" evidence="7">
    <location>
        <begin position="412"/>
        <end position="435"/>
    </location>
</feature>
<evidence type="ECO:0000256" key="3">
    <source>
        <dbReference type="ARBA" id="ARBA00009025"/>
    </source>
</evidence>
<dbReference type="InterPro" id="IPR001750">
    <property type="entry name" value="ND/Mrp_TM"/>
</dbReference>
<evidence type="ECO:0000256" key="7">
    <source>
        <dbReference type="RuleBase" id="RU003297"/>
    </source>
</evidence>
<dbReference type="PANTHER" id="PTHR43507">
    <property type="entry name" value="NADH-UBIQUINONE OXIDOREDUCTASE CHAIN 4"/>
    <property type="match status" value="1"/>
</dbReference>
<dbReference type="InterPro" id="IPR010227">
    <property type="entry name" value="NADH_Q_OxRdtase_chainM/4"/>
</dbReference>
<keyword evidence="7" id="KW-0249">Electron transport</keyword>